<evidence type="ECO:0000256" key="3">
    <source>
        <dbReference type="SAM" id="MobiDB-lite"/>
    </source>
</evidence>
<sequence>MRIYNRKKRAISLVMAIMVMSNSIQITGLAEGEKEEGKKIIISEFQELPEELSSMKVPEGTSQEEFEKLFPDTLMVKTYRDDAEEQKPEQPTSAVTPAVPDGVQKPSEGEMPEENLNPSEGEKPGEPQNPSEGETPGENQGPSEGEKPGENQNPSEEETPGENQGPSEGEKPGENQGPSEGEEPGENQGPSEGEKPGENQGPSEGEEPGENQGPSEGETPEGDQSPSEGEKPEGNQSSSEGAVPEGNQDTSHGASADSGSSDDSGASISTSTGNADGYDSTDNNDFGDSVVIMGRMVPWAGLPENADTGADVTENGGKTGSIEAHTETAAEMVNVKDGNTEAGNTENSNTEETDNQWTEITVKAWEPDEGEYAYSPEDEAGTTYCYIPVISSRYDMDTDAELPMIFIEITDAVIIYPTSAMESVYEKIQALPSAEEIVELVERISVATASQIPDIQGIMEQEKEAKKAYDTLSQDEKDEFDSELYRKLMDLDTFFGNMKLVNTIEEQVISIRVDDGMELTGTGLEDALKDQTSDNIHSLEILGGTFSESDWHYLRNMVSLQTFIMSDSVEKEKIADMPDVSSGSIFPKTICSVELGQAARIGQNAFNACGQLHELTVPESVTSIGSNALGTGSRLVVSLPRNTGVPEGIANSITGSGSVIIRTDQLELGRALYDVCKSEYPSIKVTFSSDLSHGLEPVETENGVLSFWLSASTGNYDVHGIKDGKNVQTTYRNNGYYLGVCAGKEPTKFSDCTSIKNLEREPVFVELESGEILAAGISADFVSDGKYLKVTHTLVNVSDKTMERVCIGVNADIQIGSNDAASIYRTGTGFRMEDPGSQQQFSLACKKAPGADDISTMWFGYYGERQNNQFNDTSADDLIGDDSGLAFSWKDMELSPGERITRSVLFSVGEIADPPVLSKDPFSFTLEAEGKKSIKVDARVTDKAGRTDSIYYTIKKDGQPRQEERNLASVLADGSEKTITGVIGEAEFPDDGTYIVNVWIMNDAGAISEAVTREIVVENGQITAGIDGAAPIVDVTVTLSAPSDLVYSGEEKAASAVSAGADLTEEDYTVNYTRTTDSGQSVPVSHAPVSAGSYTAVFALTESGAQKYGLAEDSVTAISYIIKPKPVSITVSGRKVYQSDPIGGSGFIVTWPGDEGLTDAVKASIRSALIVSSEGNTKEAPAGSYDIRITQIQVNGDADNYQVMPEVITGGFLVESVRNPVLSLSAPKDITPNSAMLEGIILLGNVPLKEVTVSYKKAGTEDGYQIVNHELIQDSDMETVSVKAALAGLDPETDYQVKMQISYEENGGGGIKTHEQLVRFRTAALNGPLGEISGTVTDNSGMADTLIYVTLERGNTVRAGAGPLQSPGQFKFEGLPDGFYNLVANNGYYRVTQIVEIKSGNSVAGIQMSIGKTQSIIEIATEDTPEVVAGGLNELFHSELYTQADADAVRDGGTVEFKLRVENKPRNEVAQDAERIAQEMAPGGQVGMYLDLQVLKTVKNAAGVTAGDHETPVPDLKGKKLTIVIPLPEEIRNRAPYFVYKVHGGTVSAVDNTYQEEHQTLTIRADEFSTYAIAYTQKTEETAGAVQAEHDSGTVREGGWMQNDTGWWYAYSNGTWPSAGWAYLYYNGRYDWYYFDPKGYMKDGWIEIGGKWYYLHKLYDGRRGYMYTGLRQIDGKIYFFGRDGVMFSGGWKNVDGHWRYFNADGSMAVNAVVGGCKVNQDGIIIN</sequence>
<reference evidence="5" key="1">
    <citation type="submission" date="2019-11" db="EMBL/GenBank/DDBJ databases">
        <authorList>
            <person name="Feng L."/>
        </authorList>
    </citation>
    <scope>NUCLEOTIDE SEQUENCE</scope>
    <source>
        <strain evidence="5">CbolteaeLFYP116</strain>
    </source>
</reference>
<dbReference type="EMBL" id="CACRTF010000017">
    <property type="protein sequence ID" value="VYT48438.1"/>
    <property type="molecule type" value="Genomic_DNA"/>
</dbReference>
<dbReference type="SUPFAM" id="SSF69360">
    <property type="entry name" value="Cell wall binding repeat"/>
    <property type="match status" value="1"/>
</dbReference>
<evidence type="ECO:0000313" key="5">
    <source>
        <dbReference type="EMBL" id="VYT48438.1"/>
    </source>
</evidence>
<keyword evidence="5" id="KW-0378">Hydrolase</keyword>
<dbReference type="Pfam" id="PF01473">
    <property type="entry name" value="Choline_bind_1"/>
    <property type="match status" value="1"/>
</dbReference>
<feature type="compositionally biased region" description="Polar residues" evidence="3">
    <location>
        <begin position="128"/>
        <end position="142"/>
    </location>
</feature>
<dbReference type="PANTHER" id="PTHR10068">
    <property type="entry name" value="BONE MARROW PROTEOGLYCAN"/>
    <property type="match status" value="1"/>
</dbReference>
<dbReference type="Pfam" id="PF19127">
    <property type="entry name" value="Choline_bind_3"/>
    <property type="match status" value="1"/>
</dbReference>
<dbReference type="Gene3D" id="2.60.40.1120">
    <property type="entry name" value="Carboxypeptidase-like, regulatory domain"/>
    <property type="match status" value="1"/>
</dbReference>
<dbReference type="PANTHER" id="PTHR10068:SF14">
    <property type="entry name" value="CELL WALL ADHESIN EAP1"/>
    <property type="match status" value="1"/>
</dbReference>
<dbReference type="RefSeq" id="WP_247156197.1">
    <property type="nucleotide sequence ID" value="NZ_CP094684.1"/>
</dbReference>
<feature type="repeat" description="Cell wall-binding" evidence="2">
    <location>
        <begin position="1688"/>
        <end position="1707"/>
    </location>
</feature>
<evidence type="ECO:0000256" key="1">
    <source>
        <dbReference type="ARBA" id="ARBA00022737"/>
    </source>
</evidence>
<dbReference type="Gene3D" id="3.80.10.10">
    <property type="entry name" value="Ribonuclease Inhibitor"/>
    <property type="match status" value="1"/>
</dbReference>
<evidence type="ECO:0000256" key="2">
    <source>
        <dbReference type="PROSITE-ProRule" id="PRU00591"/>
    </source>
</evidence>
<dbReference type="Gene3D" id="2.10.270.10">
    <property type="entry name" value="Cholin Binding"/>
    <property type="match status" value="1"/>
</dbReference>
<feature type="repeat" description="Cell wall-binding" evidence="2">
    <location>
        <begin position="1618"/>
        <end position="1641"/>
    </location>
</feature>
<dbReference type="PROSITE" id="PS51170">
    <property type="entry name" value="CW"/>
    <property type="match status" value="2"/>
</dbReference>
<feature type="region of interest" description="Disordered" evidence="3">
    <location>
        <begin position="81"/>
        <end position="284"/>
    </location>
</feature>
<feature type="signal peptide" evidence="4">
    <location>
        <begin position="1"/>
        <end position="26"/>
    </location>
</feature>
<name>A0A6N2X4B8_9FIRM</name>
<accession>A0A6N2X4B8</accession>
<dbReference type="GO" id="GO:0008745">
    <property type="term" value="F:N-acetylmuramoyl-L-alanine amidase activity"/>
    <property type="evidence" value="ECO:0007669"/>
    <property type="project" value="UniProtKB-EC"/>
</dbReference>
<dbReference type="InterPro" id="IPR032675">
    <property type="entry name" value="LRR_dom_sf"/>
</dbReference>
<dbReference type="InterPro" id="IPR018337">
    <property type="entry name" value="Cell_wall/Cho-bd_repeat"/>
</dbReference>
<feature type="compositionally biased region" description="Low complexity" evidence="3">
    <location>
        <begin position="249"/>
        <end position="273"/>
    </location>
</feature>
<proteinExistence type="predicted"/>
<protein>
    <submittedName>
        <fullName evidence="5">Autolysin</fullName>
        <ecNumber evidence="5">3.5.1.28</ecNumber>
    </submittedName>
</protein>
<keyword evidence="4" id="KW-0732">Signal</keyword>
<organism evidence="5">
    <name type="scientific">Enterocloster bolteae</name>
    <dbReference type="NCBI Taxonomy" id="208479"/>
    <lineage>
        <taxon>Bacteria</taxon>
        <taxon>Bacillati</taxon>
        <taxon>Bacillota</taxon>
        <taxon>Clostridia</taxon>
        <taxon>Lachnospirales</taxon>
        <taxon>Lachnospiraceae</taxon>
        <taxon>Enterocloster</taxon>
    </lineage>
</organism>
<evidence type="ECO:0000256" key="4">
    <source>
        <dbReference type="SAM" id="SignalP"/>
    </source>
</evidence>
<feature type="chain" id="PRO_5039408331" evidence="4">
    <location>
        <begin position="27"/>
        <end position="1726"/>
    </location>
</feature>
<dbReference type="EC" id="3.5.1.28" evidence="5"/>
<keyword evidence="1" id="KW-0677">Repeat</keyword>
<gene>
    <name evidence="5" type="primary">lytA_10</name>
    <name evidence="5" type="ORF">CBLFYP116_04333</name>
</gene>